<gene>
    <name evidence="2" type="ORF">ENU66_06950</name>
</gene>
<protein>
    <submittedName>
        <fullName evidence="2">DUF362 domain-containing protein</fullName>
    </submittedName>
</protein>
<dbReference type="Pfam" id="PF04015">
    <property type="entry name" value="DUF362"/>
    <property type="match status" value="1"/>
</dbReference>
<dbReference type="EMBL" id="DTDJ01000045">
    <property type="protein sequence ID" value="HGL18046.1"/>
    <property type="molecule type" value="Genomic_DNA"/>
</dbReference>
<evidence type="ECO:0000313" key="2">
    <source>
        <dbReference type="EMBL" id="HGL18046.1"/>
    </source>
</evidence>
<sequence length="387" mass="42391">MDTKAIVAVKKAQKNLVDTIEEVLELLEINFRQYKGKEVLIKPNVGVPAPPNKGINTSPQVVKAVADLFLKKGAKVIIGESSGVMDTTSTCFEKSGFIELAKQGYHMVDLKDKNLEYVKINIPNGKHLKKIVIPRIILEVDCIISVPVAKTHSAEVVSLSLKNMKGIVPDSFKKKFHLIYGVHNAVVDLLKAIKPHLSIIDCTVAQEGLGPIAGTPVEMGLIAAGIDPVAVDAVVTKLMGFEPLEVRIIKLAHESHIGTADLQQIDIKGICLEEEIRKFKTPEEVLKEILPTAETLFISPKTCSGCRGCVTGALWELKNKNLLKTLENYTIITGPYEELPYIKENKVILMGNCTKPHKEKGDFFIQGCPPWPGDLIGIILGEPVSKI</sequence>
<dbReference type="AlphaFoldDB" id="A0A7V3ZZ34"/>
<proteinExistence type="predicted"/>
<dbReference type="InterPro" id="IPR007160">
    <property type="entry name" value="DUF362"/>
</dbReference>
<reference evidence="2" key="1">
    <citation type="journal article" date="2020" name="mSystems">
        <title>Genome- and Community-Level Interaction Insights into Carbon Utilization and Element Cycling Functions of Hydrothermarchaeota in Hydrothermal Sediment.</title>
        <authorList>
            <person name="Zhou Z."/>
            <person name="Liu Y."/>
            <person name="Xu W."/>
            <person name="Pan J."/>
            <person name="Luo Z.H."/>
            <person name="Li M."/>
        </authorList>
    </citation>
    <scope>NUCLEOTIDE SEQUENCE [LARGE SCALE GENOMIC DNA]</scope>
    <source>
        <strain evidence="2">SpSt-69</strain>
    </source>
</reference>
<accession>A0A7V3ZZ34</accession>
<organism evidence="2">
    <name type="scientific">candidate division WOR-3 bacterium</name>
    <dbReference type="NCBI Taxonomy" id="2052148"/>
    <lineage>
        <taxon>Bacteria</taxon>
        <taxon>Bacteria division WOR-3</taxon>
    </lineage>
</organism>
<feature type="domain" description="DUF362" evidence="1">
    <location>
        <begin position="39"/>
        <end position="236"/>
    </location>
</feature>
<comment type="caution">
    <text evidence="2">The sequence shown here is derived from an EMBL/GenBank/DDBJ whole genome shotgun (WGS) entry which is preliminary data.</text>
</comment>
<name>A0A7V3ZZ34_UNCW3</name>
<evidence type="ECO:0000259" key="1">
    <source>
        <dbReference type="Pfam" id="PF04015"/>
    </source>
</evidence>